<dbReference type="Proteomes" id="UP000231358">
    <property type="component" value="Unassembled WGS sequence"/>
</dbReference>
<dbReference type="PROSITE" id="PS00463">
    <property type="entry name" value="ZN2_CY6_FUNGAL_1"/>
    <property type="match status" value="1"/>
</dbReference>
<reference evidence="8 9" key="1">
    <citation type="submission" date="2017-05" db="EMBL/GenBank/DDBJ databases">
        <title>Genome sequence for an aflatoxigenic pathogen of Argentinian peanut, Aspergillus arachidicola.</title>
        <authorList>
            <person name="Moore G."/>
            <person name="Beltz S.B."/>
            <person name="Mack B.M."/>
        </authorList>
    </citation>
    <scope>NUCLEOTIDE SEQUENCE [LARGE SCALE GENOMIC DNA]</scope>
    <source>
        <strain evidence="8 9">CBS 117610</strain>
    </source>
</reference>
<keyword evidence="5" id="KW-0804">Transcription</keyword>
<evidence type="ECO:0000313" key="8">
    <source>
        <dbReference type="EMBL" id="PIG86259.1"/>
    </source>
</evidence>
<gene>
    <name evidence="8" type="ORF">AARAC_004671</name>
</gene>
<keyword evidence="6" id="KW-0539">Nucleus</keyword>
<keyword evidence="9" id="KW-1185">Reference proteome</keyword>
<evidence type="ECO:0000256" key="5">
    <source>
        <dbReference type="ARBA" id="ARBA00023163"/>
    </source>
</evidence>
<keyword evidence="1" id="KW-0479">Metal-binding</keyword>
<dbReference type="GO" id="GO:0003677">
    <property type="term" value="F:DNA binding"/>
    <property type="evidence" value="ECO:0007669"/>
    <property type="project" value="UniProtKB-KW"/>
</dbReference>
<dbReference type="STRING" id="656916.A0A2G7G078"/>
<keyword evidence="4" id="KW-0238">DNA-binding</keyword>
<dbReference type="SMART" id="SM00066">
    <property type="entry name" value="GAL4"/>
    <property type="match status" value="1"/>
</dbReference>
<evidence type="ECO:0000256" key="1">
    <source>
        <dbReference type="ARBA" id="ARBA00022723"/>
    </source>
</evidence>
<keyword evidence="2" id="KW-0862">Zinc</keyword>
<dbReference type="InterPro" id="IPR001138">
    <property type="entry name" value="Zn2Cys6_DnaBD"/>
</dbReference>
<dbReference type="PROSITE" id="PS50048">
    <property type="entry name" value="ZN2_CY6_FUNGAL_2"/>
    <property type="match status" value="1"/>
</dbReference>
<evidence type="ECO:0000256" key="3">
    <source>
        <dbReference type="ARBA" id="ARBA00023015"/>
    </source>
</evidence>
<protein>
    <recommendedName>
        <fullName evidence="7">Zn(2)-C6 fungal-type domain-containing protein</fullName>
    </recommendedName>
</protein>
<evidence type="ECO:0000259" key="7">
    <source>
        <dbReference type="PROSITE" id="PS50048"/>
    </source>
</evidence>
<name>A0A2G7G078_9EURO</name>
<keyword evidence="3" id="KW-0805">Transcription regulation</keyword>
<evidence type="ECO:0000256" key="6">
    <source>
        <dbReference type="ARBA" id="ARBA00023242"/>
    </source>
</evidence>
<sequence length="406" mass="46406">MQPQTRQRRFSRRSRTGCQTCRSRRVKCDETPGACNQCTSTGRNCDGYDLPRLPVGMKTRRQDLAWSGPSMRMLLDLPGTNSDERRCFNVFQTYTVPMMVSWFDSDVWQQIVLRMSQAEPAIYHAVVALSAIHEDSEKAGLPPGAVDIRNTYHRCAVSALWRVRPLLHLHPMGLGEGSRDSLSLNSLREVKQRLDPIMNNILRFRRSCEPFVRGEISGLFDIAEASAEQRRIQAHLDDHIRAFGDFVLRQAPYPANSKDARSIDLMRMQNEALANILETSLVTSEMIYDDYLPVYKKITRLAEKIITSFQSEYGTHRPCIVMDMGVIPSLLWVCLKCRDFPTRHRAVKLLERWPHREGAYDSHLLVQIVKDHMVLEQPIADDGGTANVPEYARIDSVMRVNTSGEE</sequence>
<dbReference type="GO" id="GO:0008270">
    <property type="term" value="F:zinc ion binding"/>
    <property type="evidence" value="ECO:0007669"/>
    <property type="project" value="InterPro"/>
</dbReference>
<dbReference type="InterPro" id="IPR036864">
    <property type="entry name" value="Zn2-C6_fun-type_DNA-bd_sf"/>
</dbReference>
<dbReference type="InterPro" id="IPR021858">
    <property type="entry name" value="Fun_TF"/>
</dbReference>
<dbReference type="SUPFAM" id="SSF57701">
    <property type="entry name" value="Zn2/Cys6 DNA-binding domain"/>
    <property type="match status" value="1"/>
</dbReference>
<accession>A0A2G7G078</accession>
<dbReference type="EMBL" id="NEXV01000266">
    <property type="protein sequence ID" value="PIG86259.1"/>
    <property type="molecule type" value="Genomic_DNA"/>
</dbReference>
<evidence type="ECO:0000313" key="9">
    <source>
        <dbReference type="Proteomes" id="UP000231358"/>
    </source>
</evidence>
<dbReference type="PANTHER" id="PTHR36206:SF16">
    <property type="entry name" value="TRANSCRIPTION FACTOR DOMAIN-CONTAINING PROTEIN-RELATED"/>
    <property type="match status" value="1"/>
</dbReference>
<evidence type="ECO:0000256" key="2">
    <source>
        <dbReference type="ARBA" id="ARBA00022833"/>
    </source>
</evidence>
<dbReference type="PANTHER" id="PTHR36206">
    <property type="entry name" value="ASPERCRYPTIN BIOSYNTHESIS CLUSTER-SPECIFIC TRANSCRIPTION REGULATOR ATNN-RELATED"/>
    <property type="match status" value="1"/>
</dbReference>
<organism evidence="8 9">
    <name type="scientific">Aspergillus arachidicola</name>
    <dbReference type="NCBI Taxonomy" id="656916"/>
    <lineage>
        <taxon>Eukaryota</taxon>
        <taxon>Fungi</taxon>
        <taxon>Dikarya</taxon>
        <taxon>Ascomycota</taxon>
        <taxon>Pezizomycotina</taxon>
        <taxon>Eurotiomycetes</taxon>
        <taxon>Eurotiomycetidae</taxon>
        <taxon>Eurotiales</taxon>
        <taxon>Aspergillaceae</taxon>
        <taxon>Aspergillus</taxon>
        <taxon>Aspergillus subgen. Circumdati</taxon>
    </lineage>
</organism>
<dbReference type="GO" id="GO:0000981">
    <property type="term" value="F:DNA-binding transcription factor activity, RNA polymerase II-specific"/>
    <property type="evidence" value="ECO:0007669"/>
    <property type="project" value="InterPro"/>
</dbReference>
<evidence type="ECO:0000256" key="4">
    <source>
        <dbReference type="ARBA" id="ARBA00023125"/>
    </source>
</evidence>
<dbReference type="Pfam" id="PF00172">
    <property type="entry name" value="Zn_clus"/>
    <property type="match status" value="1"/>
</dbReference>
<proteinExistence type="predicted"/>
<dbReference type="CDD" id="cd00067">
    <property type="entry name" value="GAL4"/>
    <property type="match status" value="1"/>
</dbReference>
<dbReference type="AlphaFoldDB" id="A0A2G7G078"/>
<dbReference type="Gene3D" id="4.10.240.10">
    <property type="entry name" value="Zn(2)-C6 fungal-type DNA-binding domain"/>
    <property type="match status" value="1"/>
</dbReference>
<feature type="domain" description="Zn(2)-C6 fungal-type" evidence="7">
    <location>
        <begin position="17"/>
        <end position="45"/>
    </location>
</feature>
<comment type="caution">
    <text evidence="8">The sequence shown here is derived from an EMBL/GenBank/DDBJ whole genome shotgun (WGS) entry which is preliminary data.</text>
</comment>
<dbReference type="InterPro" id="IPR052360">
    <property type="entry name" value="Transcr_Regulatory_Proteins"/>
</dbReference>
<dbReference type="Pfam" id="PF11951">
    <property type="entry name" value="Fungal_trans_2"/>
    <property type="match status" value="1"/>
</dbReference>
<dbReference type="GO" id="GO:0009893">
    <property type="term" value="P:positive regulation of metabolic process"/>
    <property type="evidence" value="ECO:0007669"/>
    <property type="project" value="UniProtKB-ARBA"/>
</dbReference>